<evidence type="ECO:0000313" key="2">
    <source>
        <dbReference type="Proteomes" id="UP000027138"/>
    </source>
</evidence>
<protein>
    <submittedName>
        <fullName evidence="1">Uncharacterized protein</fullName>
    </submittedName>
</protein>
<gene>
    <name evidence="1" type="ORF">JCGZ_20264</name>
</gene>
<name>A0A067JTW9_JATCU</name>
<reference evidence="1 2" key="1">
    <citation type="journal article" date="2014" name="PLoS ONE">
        <title>Global Analysis of Gene Expression Profiles in Physic Nut (Jatropha curcas L.) Seedlings Exposed to Salt Stress.</title>
        <authorList>
            <person name="Zhang L."/>
            <person name="Zhang C."/>
            <person name="Wu P."/>
            <person name="Chen Y."/>
            <person name="Li M."/>
            <person name="Jiang H."/>
            <person name="Wu G."/>
        </authorList>
    </citation>
    <scope>NUCLEOTIDE SEQUENCE [LARGE SCALE GENOMIC DNA]</scope>
    <source>
        <strain evidence="2">cv. GZQX0401</strain>
        <tissue evidence="1">Young leaves</tissue>
    </source>
</reference>
<organism evidence="1 2">
    <name type="scientific">Jatropha curcas</name>
    <name type="common">Barbados nut</name>
    <dbReference type="NCBI Taxonomy" id="180498"/>
    <lineage>
        <taxon>Eukaryota</taxon>
        <taxon>Viridiplantae</taxon>
        <taxon>Streptophyta</taxon>
        <taxon>Embryophyta</taxon>
        <taxon>Tracheophyta</taxon>
        <taxon>Spermatophyta</taxon>
        <taxon>Magnoliopsida</taxon>
        <taxon>eudicotyledons</taxon>
        <taxon>Gunneridae</taxon>
        <taxon>Pentapetalae</taxon>
        <taxon>rosids</taxon>
        <taxon>fabids</taxon>
        <taxon>Malpighiales</taxon>
        <taxon>Euphorbiaceae</taxon>
        <taxon>Crotonoideae</taxon>
        <taxon>Jatropheae</taxon>
        <taxon>Jatropha</taxon>
    </lineage>
</organism>
<accession>A0A067JTW9</accession>
<dbReference type="Proteomes" id="UP000027138">
    <property type="component" value="Unassembled WGS sequence"/>
</dbReference>
<keyword evidence="2" id="KW-1185">Reference proteome</keyword>
<proteinExistence type="predicted"/>
<sequence length="158" mass="17938">MMELGSVIEELFVPLCVSFTWVFESSKLELYIERYDQKSTDNAGWKSARELHDEFALPSRAQEFELRARDFHLKLSDSHLAHLMLATFKCVLATCARKSFGTSRACDFEVRARVLGPWPVSDRGLHRALANLAWELTVSHLALLALATFKYALATCAR</sequence>
<dbReference type="AlphaFoldDB" id="A0A067JTW9"/>
<evidence type="ECO:0000313" key="1">
    <source>
        <dbReference type="EMBL" id="KDP27332.1"/>
    </source>
</evidence>
<dbReference type="EMBL" id="KK914853">
    <property type="protein sequence ID" value="KDP27332.1"/>
    <property type="molecule type" value="Genomic_DNA"/>
</dbReference>